<dbReference type="RefSeq" id="WP_225700107.1">
    <property type="nucleotide sequence ID" value="NZ_JAIXNE010000012.1"/>
</dbReference>
<dbReference type="Pfam" id="PF06803">
    <property type="entry name" value="DUF1232"/>
    <property type="match status" value="1"/>
</dbReference>
<keyword evidence="8" id="KW-1185">Reference proteome</keyword>
<protein>
    <submittedName>
        <fullName evidence="7">DUF1232 domain-containing protein</fullName>
    </submittedName>
</protein>
<evidence type="ECO:0000259" key="6">
    <source>
        <dbReference type="Pfam" id="PF06803"/>
    </source>
</evidence>
<evidence type="ECO:0000256" key="4">
    <source>
        <dbReference type="ARBA" id="ARBA00023136"/>
    </source>
</evidence>
<evidence type="ECO:0000313" key="8">
    <source>
        <dbReference type="Proteomes" id="UP001139409"/>
    </source>
</evidence>
<dbReference type="AlphaFoldDB" id="A0A9X1L092"/>
<dbReference type="Proteomes" id="UP001139409">
    <property type="component" value="Unassembled WGS sequence"/>
</dbReference>
<organism evidence="7 8">
    <name type="scientific">Fulvivirga sedimenti</name>
    <dbReference type="NCBI Taxonomy" id="2879465"/>
    <lineage>
        <taxon>Bacteria</taxon>
        <taxon>Pseudomonadati</taxon>
        <taxon>Bacteroidota</taxon>
        <taxon>Cytophagia</taxon>
        <taxon>Cytophagales</taxon>
        <taxon>Fulvivirgaceae</taxon>
        <taxon>Fulvivirga</taxon>
    </lineage>
</organism>
<evidence type="ECO:0000313" key="7">
    <source>
        <dbReference type="EMBL" id="MCA6079250.1"/>
    </source>
</evidence>
<feature type="domain" description="DUF1232" evidence="6">
    <location>
        <begin position="94"/>
        <end position="129"/>
    </location>
</feature>
<dbReference type="EMBL" id="JAIXNE010000012">
    <property type="protein sequence ID" value="MCA6079250.1"/>
    <property type="molecule type" value="Genomic_DNA"/>
</dbReference>
<comment type="subcellular location">
    <subcellularLocation>
        <location evidence="1">Endomembrane system</location>
        <topology evidence="1">Multi-pass membrane protein</topology>
    </subcellularLocation>
</comment>
<keyword evidence="2 5" id="KW-0812">Transmembrane</keyword>
<feature type="transmembrane region" description="Helical" evidence="5">
    <location>
        <begin position="89"/>
        <end position="108"/>
    </location>
</feature>
<evidence type="ECO:0000256" key="2">
    <source>
        <dbReference type="ARBA" id="ARBA00022692"/>
    </source>
</evidence>
<keyword evidence="3 5" id="KW-1133">Transmembrane helix</keyword>
<comment type="caution">
    <text evidence="7">The sequence shown here is derived from an EMBL/GenBank/DDBJ whole genome shotgun (WGS) entry which is preliminary data.</text>
</comment>
<reference evidence="7" key="1">
    <citation type="submission" date="2021-09" db="EMBL/GenBank/DDBJ databases">
        <title>Fulvivirga sp. isolated from coastal sediment.</title>
        <authorList>
            <person name="Yu H."/>
        </authorList>
    </citation>
    <scope>NUCLEOTIDE SEQUENCE</scope>
    <source>
        <strain evidence="7">1062</strain>
    </source>
</reference>
<evidence type="ECO:0000256" key="5">
    <source>
        <dbReference type="SAM" id="Phobius"/>
    </source>
</evidence>
<evidence type="ECO:0000256" key="3">
    <source>
        <dbReference type="ARBA" id="ARBA00022989"/>
    </source>
</evidence>
<dbReference type="GO" id="GO:0012505">
    <property type="term" value="C:endomembrane system"/>
    <property type="evidence" value="ECO:0007669"/>
    <property type="project" value="UniProtKB-SubCell"/>
</dbReference>
<keyword evidence="4 5" id="KW-0472">Membrane</keyword>
<gene>
    <name evidence="7" type="ORF">LDX50_30555</name>
</gene>
<proteinExistence type="predicted"/>
<dbReference type="InterPro" id="IPR010652">
    <property type="entry name" value="DUF1232"/>
</dbReference>
<sequence length="173" mass="19739">MKEIDEETDRSKSSKLLSKVLDSRVFALAMGIAEKISYSKGRVYRLLEHAFEKLKEESNKNSIQYDFLLKVSTMGRMLKAYYRGDYKKVPSGAIMRIVGGLVYFVWILDVIPDFVPILGFADDVAVVIWIYNGLSQELDEFEAWESARAYNLDMEPHKANGSHAVNELSKTTK</sequence>
<accession>A0A9X1L092</accession>
<evidence type="ECO:0000256" key="1">
    <source>
        <dbReference type="ARBA" id="ARBA00004127"/>
    </source>
</evidence>
<name>A0A9X1L092_9BACT</name>